<dbReference type="RefSeq" id="WP_405338616.1">
    <property type="nucleotide sequence ID" value="NZ_JBANFI010000003.1"/>
</dbReference>
<keyword evidence="1" id="KW-0732">Signal</keyword>
<dbReference type="Proteomes" id="UP001621714">
    <property type="component" value="Unassembled WGS sequence"/>
</dbReference>
<name>A0ABW8PZ74_9GAMM</name>
<dbReference type="Pfam" id="PF10670">
    <property type="entry name" value="DUF4198"/>
    <property type="match status" value="1"/>
</dbReference>
<protein>
    <submittedName>
        <fullName evidence="2">DUF4198 domain-containing protein</fullName>
    </submittedName>
</protein>
<feature type="chain" id="PRO_5047228632" evidence="1">
    <location>
        <begin position="24"/>
        <end position="269"/>
    </location>
</feature>
<keyword evidence="3" id="KW-1185">Reference proteome</keyword>
<sequence>MRHTSWLTGLITGLTLLSGSAFAHPIWMHPSEFHLSTEDPFWITVDATASHGVFSFDKPIGVDQVSVYRPNGDRQRLGPYYKGQRRTVFDLLIDQAGTHKVELRGQPRYMTRYVIGERNTARRAFGNKLEVQLPEGAREVTTVAVQNIAAFFITQGAPTTGVLETTGEGFELHALTHPSDVVQGEEARFRFTFDGQPATGLRAELVPHGTAWRDSRRQIDITGDEDGVLSFTPQQTGPHLLSVHLNMAIESPLADSVAVNYLVSLEVLP</sequence>
<comment type="caution">
    <text evidence="2">The sequence shown here is derived from an EMBL/GenBank/DDBJ whole genome shotgun (WGS) entry which is preliminary data.</text>
</comment>
<organism evidence="2 3">
    <name type="scientific">Marinospirillum alkalitolerans</name>
    <dbReference type="NCBI Taxonomy" id="3123374"/>
    <lineage>
        <taxon>Bacteria</taxon>
        <taxon>Pseudomonadati</taxon>
        <taxon>Pseudomonadota</taxon>
        <taxon>Gammaproteobacteria</taxon>
        <taxon>Oceanospirillales</taxon>
        <taxon>Oceanospirillaceae</taxon>
        <taxon>Marinospirillum</taxon>
    </lineage>
</organism>
<dbReference type="EMBL" id="JBANFI010000003">
    <property type="protein sequence ID" value="MFK7160677.1"/>
    <property type="molecule type" value="Genomic_DNA"/>
</dbReference>
<gene>
    <name evidence="2" type="ORF">V6U78_06465</name>
</gene>
<evidence type="ECO:0000313" key="2">
    <source>
        <dbReference type="EMBL" id="MFK7160677.1"/>
    </source>
</evidence>
<evidence type="ECO:0000256" key="1">
    <source>
        <dbReference type="SAM" id="SignalP"/>
    </source>
</evidence>
<dbReference type="InterPro" id="IPR019613">
    <property type="entry name" value="DUF4198"/>
</dbReference>
<accession>A0ABW8PZ74</accession>
<evidence type="ECO:0000313" key="3">
    <source>
        <dbReference type="Proteomes" id="UP001621714"/>
    </source>
</evidence>
<feature type="signal peptide" evidence="1">
    <location>
        <begin position="1"/>
        <end position="23"/>
    </location>
</feature>
<reference evidence="2 3" key="1">
    <citation type="submission" date="2024-02" db="EMBL/GenBank/DDBJ databases">
        <title>Marinospirillum sp. MEB 164 isolated from Lonar lake sediment.</title>
        <authorList>
            <person name="Joshi A."/>
            <person name="Thite S."/>
        </authorList>
    </citation>
    <scope>NUCLEOTIDE SEQUENCE [LARGE SCALE GENOMIC DNA]</scope>
    <source>
        <strain evidence="2 3">MEB164</strain>
    </source>
</reference>
<proteinExistence type="predicted"/>